<evidence type="ECO:0000259" key="4">
    <source>
        <dbReference type="PROSITE" id="PS50023"/>
    </source>
</evidence>
<reference evidence="5" key="1">
    <citation type="submission" date="2022-11" db="EMBL/GenBank/DDBJ databases">
        <authorList>
            <person name="Morgan W.R."/>
            <person name="Tartar A."/>
        </authorList>
    </citation>
    <scope>NUCLEOTIDE SEQUENCE</scope>
    <source>
        <strain evidence="5">ARSEF 373</strain>
    </source>
</reference>
<dbReference type="InterPro" id="IPR045218">
    <property type="entry name" value="DA1-like"/>
</dbReference>
<name>A0AAV2YLX3_9STRA</name>
<dbReference type="PANTHER" id="PTHR24209">
    <property type="entry name" value="PROTEIN DA1-RELATED 2"/>
    <property type="match status" value="1"/>
</dbReference>
<dbReference type="Pfam" id="PF00412">
    <property type="entry name" value="LIM"/>
    <property type="match status" value="1"/>
</dbReference>
<dbReference type="SUPFAM" id="SSF57716">
    <property type="entry name" value="Glucocorticoid receptor-like (DNA-binding domain)"/>
    <property type="match status" value="1"/>
</dbReference>
<reference evidence="5" key="2">
    <citation type="journal article" date="2023" name="Microbiol Resour">
        <title>Decontamination and Annotation of the Draft Genome Sequence of the Oomycete Lagenidium giganteum ARSEF 373.</title>
        <authorList>
            <person name="Morgan W.R."/>
            <person name="Tartar A."/>
        </authorList>
    </citation>
    <scope>NUCLEOTIDE SEQUENCE</scope>
    <source>
        <strain evidence="5">ARSEF 373</strain>
    </source>
</reference>
<evidence type="ECO:0000313" key="5">
    <source>
        <dbReference type="EMBL" id="DAZ94960.1"/>
    </source>
</evidence>
<evidence type="ECO:0000256" key="3">
    <source>
        <dbReference type="PROSITE-ProRule" id="PRU00125"/>
    </source>
</evidence>
<keyword evidence="6" id="KW-1185">Reference proteome</keyword>
<feature type="non-terminal residue" evidence="5">
    <location>
        <position position="1"/>
    </location>
</feature>
<proteinExistence type="predicted"/>
<dbReference type="EMBL" id="DAKRPA010000224">
    <property type="protein sequence ID" value="DAZ94960.1"/>
    <property type="molecule type" value="Genomic_DNA"/>
</dbReference>
<dbReference type="InterPro" id="IPR001781">
    <property type="entry name" value="Znf_LIM"/>
</dbReference>
<dbReference type="PANTHER" id="PTHR24209:SF7">
    <property type="entry name" value="PROTEIN DA1-RELATED 2"/>
    <property type="match status" value="1"/>
</dbReference>
<gene>
    <name evidence="5" type="ORF">N0F65_000055</name>
</gene>
<keyword evidence="2 3" id="KW-0862">Zinc</keyword>
<dbReference type="Pfam" id="PF12315">
    <property type="entry name" value="DA1-like"/>
    <property type="match status" value="1"/>
</dbReference>
<dbReference type="Gene3D" id="2.10.110.10">
    <property type="entry name" value="Cysteine Rich Protein"/>
    <property type="match status" value="1"/>
</dbReference>
<dbReference type="InterPro" id="IPR022087">
    <property type="entry name" value="DA1-like_dom"/>
</dbReference>
<dbReference type="PROSITE" id="PS00478">
    <property type="entry name" value="LIM_DOMAIN_1"/>
    <property type="match status" value="1"/>
</dbReference>
<dbReference type="CDD" id="cd09396">
    <property type="entry name" value="LIM_DA1"/>
    <property type="match status" value="1"/>
</dbReference>
<accession>A0AAV2YLX3</accession>
<dbReference type="AlphaFoldDB" id="A0AAV2YLX3"/>
<sequence>GGKLAESDGAPSRLRSLSVKMAPWSCEACTFQNADDAMTTCEMCATMRTIKCAQCGGEMRVGPRLMAQGKTYHPQCFRCAACHGTFEMQQFQVHEGDPYHTPCFRELFHPMCEVCDHHIPFDATSQRIMFREVPFWKSRYCLTHDDRERCCSCTRLEPLSLAKRFDMLSDGRKVCHDCCMSIVLDTHEAQAAVRDVWQFMASIGIDLPELPVYLVEYSTLNEHQHATHSMGTLMGRTPATTYVTRGVCLSEVSSIQHLVRLGGNAIPQLVQLETNRSVSAILVLHGLPYDLTAQVIAHEATHAYIKLNSSFPTDIPLQVEEGVCQLMSYLWLKYKHVVAETTGSVAPFASRLREFYMQQIENDQSEVYGDGFREALEAYNRTHSLQRVFDSIRSSKQFP</sequence>
<evidence type="ECO:0000256" key="1">
    <source>
        <dbReference type="ARBA" id="ARBA00022723"/>
    </source>
</evidence>
<dbReference type="GO" id="GO:0046872">
    <property type="term" value="F:metal ion binding"/>
    <property type="evidence" value="ECO:0007669"/>
    <property type="project" value="UniProtKB-KW"/>
</dbReference>
<dbReference type="SMART" id="SM00132">
    <property type="entry name" value="LIM"/>
    <property type="match status" value="1"/>
</dbReference>
<feature type="domain" description="LIM zinc-binding" evidence="4">
    <location>
        <begin position="50"/>
        <end position="110"/>
    </location>
</feature>
<organism evidence="5 6">
    <name type="scientific">Lagenidium giganteum</name>
    <dbReference type="NCBI Taxonomy" id="4803"/>
    <lineage>
        <taxon>Eukaryota</taxon>
        <taxon>Sar</taxon>
        <taxon>Stramenopiles</taxon>
        <taxon>Oomycota</taxon>
        <taxon>Peronosporomycetes</taxon>
        <taxon>Pythiales</taxon>
        <taxon>Pythiaceae</taxon>
    </lineage>
</organism>
<keyword evidence="3" id="KW-0440">LIM domain</keyword>
<dbReference type="PROSITE" id="PS50023">
    <property type="entry name" value="LIM_DOMAIN_2"/>
    <property type="match status" value="1"/>
</dbReference>
<evidence type="ECO:0000256" key="2">
    <source>
        <dbReference type="ARBA" id="ARBA00022833"/>
    </source>
</evidence>
<evidence type="ECO:0000313" key="6">
    <source>
        <dbReference type="Proteomes" id="UP001146120"/>
    </source>
</evidence>
<comment type="caution">
    <text evidence="5">The sequence shown here is derived from an EMBL/GenBank/DDBJ whole genome shotgun (WGS) entry which is preliminary data.</text>
</comment>
<dbReference type="Proteomes" id="UP001146120">
    <property type="component" value="Unassembled WGS sequence"/>
</dbReference>
<keyword evidence="1 3" id="KW-0479">Metal-binding</keyword>
<protein>
    <recommendedName>
        <fullName evidence="4">LIM zinc-binding domain-containing protein</fullName>
    </recommendedName>
</protein>